<dbReference type="InterPro" id="IPR002347">
    <property type="entry name" value="SDR_fam"/>
</dbReference>
<proteinExistence type="inferred from homology"/>
<dbReference type="CDD" id="cd05374">
    <property type="entry name" value="17beta-HSD-like_SDR_c"/>
    <property type="match status" value="1"/>
</dbReference>
<evidence type="ECO:0000256" key="3">
    <source>
        <dbReference type="RuleBase" id="RU000363"/>
    </source>
</evidence>
<comment type="caution">
    <text evidence="4">The sequence shown here is derived from an EMBL/GenBank/DDBJ whole genome shotgun (WGS) entry which is preliminary data.</text>
</comment>
<evidence type="ECO:0000313" key="4">
    <source>
        <dbReference type="EMBL" id="MEP1058712.1"/>
    </source>
</evidence>
<dbReference type="InterPro" id="IPR036291">
    <property type="entry name" value="NAD(P)-bd_dom_sf"/>
</dbReference>
<comment type="similarity">
    <text evidence="1 3">Belongs to the short-chain dehydrogenases/reductases (SDR) family.</text>
</comment>
<reference evidence="4 5" key="1">
    <citation type="submission" date="2022-04" db="EMBL/GenBank/DDBJ databases">
        <title>Positive selection, recombination, and allopatry shape intraspecific diversity of widespread and dominant cyanobacteria.</title>
        <authorList>
            <person name="Wei J."/>
            <person name="Shu W."/>
            <person name="Hu C."/>
        </authorList>
    </citation>
    <scope>NUCLEOTIDE SEQUENCE [LARGE SCALE GENOMIC DNA]</scope>
    <source>
        <strain evidence="4 5">AS-A4</strain>
    </source>
</reference>
<dbReference type="Gene3D" id="3.40.50.720">
    <property type="entry name" value="NAD(P)-binding Rossmann-like Domain"/>
    <property type="match status" value="1"/>
</dbReference>
<dbReference type="Proteomes" id="UP001476950">
    <property type="component" value="Unassembled WGS sequence"/>
</dbReference>
<dbReference type="PRINTS" id="PR00081">
    <property type="entry name" value="GDHRDH"/>
</dbReference>
<protein>
    <submittedName>
        <fullName evidence="4">SDR family oxidoreductase</fullName>
    </submittedName>
</protein>
<evidence type="ECO:0000256" key="1">
    <source>
        <dbReference type="ARBA" id="ARBA00006484"/>
    </source>
</evidence>
<accession>A0ABV0KI08</accession>
<gene>
    <name evidence="4" type="ORF">NDI38_09700</name>
</gene>
<dbReference type="PANTHER" id="PTHR43976:SF16">
    <property type="entry name" value="SHORT-CHAIN DEHYDROGENASE_REDUCTASE FAMILY PROTEIN"/>
    <property type="match status" value="1"/>
</dbReference>
<evidence type="ECO:0000313" key="5">
    <source>
        <dbReference type="Proteomes" id="UP001476950"/>
    </source>
</evidence>
<dbReference type="Pfam" id="PF00106">
    <property type="entry name" value="adh_short"/>
    <property type="match status" value="1"/>
</dbReference>
<evidence type="ECO:0000256" key="2">
    <source>
        <dbReference type="ARBA" id="ARBA00023002"/>
    </source>
</evidence>
<dbReference type="InterPro" id="IPR051911">
    <property type="entry name" value="SDR_oxidoreductase"/>
</dbReference>
<name>A0ABV0KI08_9CYAN</name>
<keyword evidence="5" id="KW-1185">Reference proteome</keyword>
<dbReference type="RefSeq" id="WP_190447414.1">
    <property type="nucleotide sequence ID" value="NZ_JAMPLM010000006.1"/>
</dbReference>
<dbReference type="SUPFAM" id="SSF51735">
    <property type="entry name" value="NAD(P)-binding Rossmann-fold domains"/>
    <property type="match status" value="1"/>
</dbReference>
<sequence length="271" mass="29679">MAKTILITGASTGIGYATALLFQQRGWNVVATMRSPEKAVSLSALDRVCCMRLDVTEPESIQQAIEQALKRFQSIDVLVNNAGYGLIGPFEACSLEQIERQFATNVFGLMAVTRSLLPHFRAQRSGIIMNVSSIGGHMGFPLYSLYHSTKWAVEGFSESLQYELEPFNIRVKLIEPGPIKTDFYERSADLASKPGLTAYDAFVAKVTAAMKNADKTGSPPETTAQVIYQAATDNSRRLRYPAGGNAGAVIFLRNLLPDSWFSAIIRGAMVR</sequence>
<organism evidence="4 5">
    <name type="scientific">Stenomitos frigidus AS-A4</name>
    <dbReference type="NCBI Taxonomy" id="2933935"/>
    <lineage>
        <taxon>Bacteria</taxon>
        <taxon>Bacillati</taxon>
        <taxon>Cyanobacteriota</taxon>
        <taxon>Cyanophyceae</taxon>
        <taxon>Leptolyngbyales</taxon>
        <taxon>Leptolyngbyaceae</taxon>
        <taxon>Stenomitos</taxon>
    </lineage>
</organism>
<dbReference type="PANTHER" id="PTHR43976">
    <property type="entry name" value="SHORT CHAIN DEHYDROGENASE"/>
    <property type="match status" value="1"/>
</dbReference>
<dbReference type="PRINTS" id="PR00080">
    <property type="entry name" value="SDRFAMILY"/>
</dbReference>
<dbReference type="EMBL" id="JAMPLM010000006">
    <property type="protein sequence ID" value="MEP1058712.1"/>
    <property type="molecule type" value="Genomic_DNA"/>
</dbReference>
<keyword evidence="2" id="KW-0560">Oxidoreductase</keyword>